<gene>
    <name evidence="2" type="ORF">Pyn_10850</name>
</gene>
<keyword evidence="3" id="KW-1185">Reference proteome</keyword>
<keyword evidence="1" id="KW-0732">Signal</keyword>
<name>A0A314UQW7_PRUYE</name>
<sequence length="66" mass="6933">MSSLSLTAHTSLSHFCCILFSIPLSVSHEPVFGDRAASSQQRPLSHIPNGYIQVSSVPGGGKSPPI</sequence>
<feature type="chain" id="PRO_5016341142" description="Secreted protein" evidence="1">
    <location>
        <begin position="29"/>
        <end position="66"/>
    </location>
</feature>
<protein>
    <recommendedName>
        <fullName evidence="4">Secreted protein</fullName>
    </recommendedName>
</protein>
<feature type="signal peptide" evidence="1">
    <location>
        <begin position="1"/>
        <end position="28"/>
    </location>
</feature>
<dbReference type="Proteomes" id="UP000250321">
    <property type="component" value="Unassembled WGS sequence"/>
</dbReference>
<evidence type="ECO:0000313" key="3">
    <source>
        <dbReference type="Proteomes" id="UP000250321"/>
    </source>
</evidence>
<reference evidence="2 3" key="1">
    <citation type="submission" date="2018-02" db="EMBL/GenBank/DDBJ databases">
        <title>Draft genome of wild Prunus yedoensis var. nudiflora.</title>
        <authorList>
            <person name="Baek S."/>
            <person name="Kim J.-H."/>
            <person name="Choi K."/>
            <person name="Kim G.-B."/>
            <person name="Cho A."/>
            <person name="Jang H."/>
            <person name="Shin C.-H."/>
            <person name="Yu H.-J."/>
            <person name="Mun J.-H."/>
        </authorList>
    </citation>
    <scope>NUCLEOTIDE SEQUENCE [LARGE SCALE GENOMIC DNA]</scope>
    <source>
        <strain evidence="3">cv. Jeju island</strain>
        <tissue evidence="2">Leaf</tissue>
    </source>
</reference>
<evidence type="ECO:0000256" key="1">
    <source>
        <dbReference type="SAM" id="SignalP"/>
    </source>
</evidence>
<evidence type="ECO:0008006" key="4">
    <source>
        <dbReference type="Google" id="ProtNLM"/>
    </source>
</evidence>
<proteinExistence type="predicted"/>
<dbReference type="AlphaFoldDB" id="A0A314UQW7"/>
<dbReference type="EMBL" id="PJQY01003152">
    <property type="protein sequence ID" value="PQM39811.1"/>
    <property type="molecule type" value="Genomic_DNA"/>
</dbReference>
<organism evidence="2 3">
    <name type="scientific">Prunus yedoensis var. nudiflora</name>
    <dbReference type="NCBI Taxonomy" id="2094558"/>
    <lineage>
        <taxon>Eukaryota</taxon>
        <taxon>Viridiplantae</taxon>
        <taxon>Streptophyta</taxon>
        <taxon>Embryophyta</taxon>
        <taxon>Tracheophyta</taxon>
        <taxon>Spermatophyta</taxon>
        <taxon>Magnoliopsida</taxon>
        <taxon>eudicotyledons</taxon>
        <taxon>Gunneridae</taxon>
        <taxon>Pentapetalae</taxon>
        <taxon>rosids</taxon>
        <taxon>fabids</taxon>
        <taxon>Rosales</taxon>
        <taxon>Rosaceae</taxon>
        <taxon>Amygdaloideae</taxon>
        <taxon>Amygdaleae</taxon>
        <taxon>Prunus</taxon>
    </lineage>
</organism>
<comment type="caution">
    <text evidence="2">The sequence shown here is derived from an EMBL/GenBank/DDBJ whole genome shotgun (WGS) entry which is preliminary data.</text>
</comment>
<accession>A0A314UQW7</accession>
<evidence type="ECO:0000313" key="2">
    <source>
        <dbReference type="EMBL" id="PQM39811.1"/>
    </source>
</evidence>